<dbReference type="EMBL" id="NOVD01000031">
    <property type="protein sequence ID" value="PCK24391.1"/>
    <property type="molecule type" value="Genomic_DNA"/>
</dbReference>
<comment type="caution">
    <text evidence="1">The sequence shown here is derived from an EMBL/GenBank/DDBJ whole genome shotgun (WGS) entry which is preliminary data.</text>
</comment>
<accession>A0A2A5J5Y1</accession>
<dbReference type="Proteomes" id="UP000230886">
    <property type="component" value="Unassembled WGS sequence"/>
</dbReference>
<reference evidence="1 2" key="1">
    <citation type="submission" date="2017-07" db="EMBL/GenBank/DDBJ databases">
        <title>Draft sequence of Rhodococcus enclensis 23b-28.</title>
        <authorList>
            <person name="Besaury L."/>
            <person name="Sancelme M."/>
            <person name="Amato P."/>
            <person name="Lallement A."/>
            <person name="Delort A.-M."/>
        </authorList>
    </citation>
    <scope>NUCLEOTIDE SEQUENCE [LARGE SCALE GENOMIC DNA]</scope>
    <source>
        <strain evidence="1 2">23b-28</strain>
    </source>
</reference>
<evidence type="ECO:0000313" key="2">
    <source>
        <dbReference type="Proteomes" id="UP000230886"/>
    </source>
</evidence>
<dbReference type="AlphaFoldDB" id="A0A2A5J5Y1"/>
<name>A0A2A5J5Y1_RHOSG</name>
<protein>
    <submittedName>
        <fullName evidence="1">Uncharacterized protein</fullName>
    </submittedName>
</protein>
<evidence type="ECO:0000313" key="1">
    <source>
        <dbReference type="EMBL" id="PCK24391.1"/>
    </source>
</evidence>
<organism evidence="1 2">
    <name type="scientific">Rhodococcus qingshengii</name>
    <dbReference type="NCBI Taxonomy" id="334542"/>
    <lineage>
        <taxon>Bacteria</taxon>
        <taxon>Bacillati</taxon>
        <taxon>Actinomycetota</taxon>
        <taxon>Actinomycetes</taxon>
        <taxon>Mycobacteriales</taxon>
        <taxon>Nocardiaceae</taxon>
        <taxon>Rhodococcus</taxon>
        <taxon>Rhodococcus erythropolis group</taxon>
    </lineage>
</organism>
<gene>
    <name evidence="1" type="ORF">CHR55_26235</name>
</gene>
<proteinExistence type="predicted"/>
<sequence>MYYMCGEKQPAVTAGSVSELIAEAQRRGWSAPALIAAKDGDEWTVNHWVYARTDKPVSNLTQAAKYYNVRIGITEEWPHRLGPRPTDDGLS</sequence>